<gene>
    <name evidence="2" type="ORF">RM574_25800</name>
    <name evidence="1" type="ORF">RM698_24775</name>
</gene>
<dbReference type="Proteomes" id="UP001183610">
    <property type="component" value="Unassembled WGS sequence"/>
</dbReference>
<comment type="caution">
    <text evidence="2">The sequence shown here is derived from an EMBL/GenBank/DDBJ whole genome shotgun (WGS) entry which is preliminary data.</text>
</comment>
<reference evidence="3" key="1">
    <citation type="submission" date="2023-07" db="EMBL/GenBank/DDBJ databases">
        <title>30 novel species of actinomycetes from the DSMZ collection.</title>
        <authorList>
            <person name="Nouioui I."/>
        </authorList>
    </citation>
    <scope>NUCLEOTIDE SEQUENCE [LARGE SCALE GENOMIC DNA]</scope>
    <source>
        <strain evidence="1">DSM 41979</strain>
        <strain evidence="3">DSM 41982</strain>
    </source>
</reference>
<evidence type="ECO:0008006" key="5">
    <source>
        <dbReference type="Google" id="ProtNLM"/>
    </source>
</evidence>
<evidence type="ECO:0000313" key="1">
    <source>
        <dbReference type="EMBL" id="MDT0412248.1"/>
    </source>
</evidence>
<reference evidence="2" key="2">
    <citation type="submission" date="2024-03" db="EMBL/GenBank/DDBJ databases">
        <title>30 novel species of actinomycetes from the DSMZ collection.</title>
        <authorList>
            <person name="Nouioui I."/>
        </authorList>
    </citation>
    <scope>NUCLEOTIDE SEQUENCE</scope>
    <source>
        <strain evidence="4">DSM 41979</strain>
        <strain evidence="2">DSM 41982</strain>
    </source>
</reference>
<dbReference type="AlphaFoldDB" id="A0ABD5EBT1"/>
<proteinExistence type="predicted"/>
<dbReference type="Proteomes" id="UP001183607">
    <property type="component" value="Unassembled WGS sequence"/>
</dbReference>
<dbReference type="RefSeq" id="WP_007824821.1">
    <property type="nucleotide sequence ID" value="NZ_JAVRER010000057.1"/>
</dbReference>
<keyword evidence="4" id="KW-1185">Reference proteome</keyword>
<evidence type="ECO:0000313" key="3">
    <source>
        <dbReference type="Proteomes" id="UP001183607"/>
    </source>
</evidence>
<dbReference type="EMBL" id="JAVRER010000057">
    <property type="protein sequence ID" value="MDT0418900.1"/>
    <property type="molecule type" value="Genomic_DNA"/>
</dbReference>
<protein>
    <recommendedName>
        <fullName evidence="5">Holin</fullName>
    </recommendedName>
</protein>
<sequence>MTPTTTRALRTVVQTAVGLLLALPALVDSGSLPRSLPWVGGALAVSGVLARIMAVPAVQAVLPGWLRTGRDDEVRGRS</sequence>
<evidence type="ECO:0000313" key="2">
    <source>
        <dbReference type="EMBL" id="MDT0418900.1"/>
    </source>
</evidence>
<dbReference type="EMBL" id="JAVRET010000074">
    <property type="protein sequence ID" value="MDT0412248.1"/>
    <property type="molecule type" value="Genomic_DNA"/>
</dbReference>
<accession>A0ABD5EBT1</accession>
<evidence type="ECO:0000313" key="4">
    <source>
        <dbReference type="Proteomes" id="UP001183610"/>
    </source>
</evidence>
<organism evidence="2 3">
    <name type="scientific">Streptomyces evansiae</name>
    <dbReference type="NCBI Taxonomy" id="3075535"/>
    <lineage>
        <taxon>Bacteria</taxon>
        <taxon>Bacillati</taxon>
        <taxon>Actinomycetota</taxon>
        <taxon>Actinomycetes</taxon>
        <taxon>Kitasatosporales</taxon>
        <taxon>Streptomycetaceae</taxon>
        <taxon>Streptomyces</taxon>
    </lineage>
</organism>
<name>A0ABD5EBT1_9ACTN</name>